<evidence type="ECO:0000313" key="2">
    <source>
        <dbReference type="EMBL" id="VEL44108.1"/>
    </source>
</evidence>
<gene>
    <name evidence="2" type="ORF">PXEA_LOCUS37548</name>
</gene>
<dbReference type="AlphaFoldDB" id="A0A448XST7"/>
<dbReference type="Proteomes" id="UP000784294">
    <property type="component" value="Unassembled WGS sequence"/>
</dbReference>
<evidence type="ECO:0000313" key="3">
    <source>
        <dbReference type="Proteomes" id="UP000784294"/>
    </source>
</evidence>
<proteinExistence type="predicted"/>
<feature type="region of interest" description="Disordered" evidence="1">
    <location>
        <begin position="1"/>
        <end position="34"/>
    </location>
</feature>
<protein>
    <submittedName>
        <fullName evidence="2">Uncharacterized protein</fullName>
    </submittedName>
</protein>
<evidence type="ECO:0000256" key="1">
    <source>
        <dbReference type="SAM" id="MobiDB-lite"/>
    </source>
</evidence>
<sequence length="85" mass="9772">MKASPGPQPDQKSHDQNIHSSPHSNEGAIGYSSPKSNRMCLEIGYQRLTEIEHAASSRTDRRWHFACNFRLNRYQKLESIKERGC</sequence>
<accession>A0A448XST7</accession>
<name>A0A448XST7_9PLAT</name>
<organism evidence="2 3">
    <name type="scientific">Protopolystoma xenopodis</name>
    <dbReference type="NCBI Taxonomy" id="117903"/>
    <lineage>
        <taxon>Eukaryota</taxon>
        <taxon>Metazoa</taxon>
        <taxon>Spiralia</taxon>
        <taxon>Lophotrochozoa</taxon>
        <taxon>Platyhelminthes</taxon>
        <taxon>Monogenea</taxon>
        <taxon>Polyopisthocotylea</taxon>
        <taxon>Polystomatidea</taxon>
        <taxon>Polystomatidae</taxon>
        <taxon>Protopolystoma</taxon>
    </lineage>
</organism>
<dbReference type="EMBL" id="CAAALY010289689">
    <property type="protein sequence ID" value="VEL44108.1"/>
    <property type="molecule type" value="Genomic_DNA"/>
</dbReference>
<reference evidence="2" key="1">
    <citation type="submission" date="2018-11" db="EMBL/GenBank/DDBJ databases">
        <authorList>
            <consortium name="Pathogen Informatics"/>
        </authorList>
    </citation>
    <scope>NUCLEOTIDE SEQUENCE</scope>
</reference>
<comment type="caution">
    <text evidence="2">The sequence shown here is derived from an EMBL/GenBank/DDBJ whole genome shotgun (WGS) entry which is preliminary data.</text>
</comment>
<keyword evidence="3" id="KW-1185">Reference proteome</keyword>